<reference evidence="3" key="1">
    <citation type="submission" date="2016-10" db="EMBL/GenBank/DDBJ databases">
        <authorList>
            <person name="Varghese N."/>
            <person name="Submissions S."/>
        </authorList>
    </citation>
    <scope>NUCLEOTIDE SEQUENCE [LARGE SCALE GENOMIC DNA]</scope>
    <source>
        <strain evidence="3">CGMCC 4.2126</strain>
    </source>
</reference>
<protein>
    <submittedName>
        <fullName evidence="2">CubicO group peptidase, beta-lactamase class C family</fullName>
    </submittedName>
</protein>
<dbReference type="InterPro" id="IPR052907">
    <property type="entry name" value="Beta-lactamase/esterase"/>
</dbReference>
<accession>A0A1I4FPP0</accession>
<dbReference type="Pfam" id="PF00144">
    <property type="entry name" value="Beta-lactamase"/>
    <property type="match status" value="1"/>
</dbReference>
<dbReference type="EMBL" id="FOQY01000066">
    <property type="protein sequence ID" value="SFL18561.1"/>
    <property type="molecule type" value="Genomic_DNA"/>
</dbReference>
<evidence type="ECO:0000259" key="1">
    <source>
        <dbReference type="Pfam" id="PF00144"/>
    </source>
</evidence>
<dbReference type="Proteomes" id="UP000199111">
    <property type="component" value="Unassembled WGS sequence"/>
</dbReference>
<name>A0A1I4FPP0_9ACTN</name>
<keyword evidence="3" id="KW-1185">Reference proteome</keyword>
<dbReference type="InterPro" id="IPR001466">
    <property type="entry name" value="Beta-lactam-related"/>
</dbReference>
<gene>
    <name evidence="2" type="ORF">SAMN05216275_16612</name>
</gene>
<dbReference type="PANTHER" id="PTHR43319">
    <property type="entry name" value="BETA-LACTAMASE-RELATED"/>
    <property type="match status" value="1"/>
</dbReference>
<dbReference type="InterPro" id="IPR012338">
    <property type="entry name" value="Beta-lactam/transpept-like"/>
</dbReference>
<dbReference type="AlphaFoldDB" id="A0A1I4FPP0"/>
<dbReference type="PANTHER" id="PTHR43319:SF3">
    <property type="entry name" value="BETA-LACTAMASE-RELATED DOMAIN-CONTAINING PROTEIN"/>
    <property type="match status" value="1"/>
</dbReference>
<proteinExistence type="predicted"/>
<dbReference type="RefSeq" id="WP_093892274.1">
    <property type="nucleotide sequence ID" value="NZ_FOQY01000066.1"/>
</dbReference>
<evidence type="ECO:0000313" key="2">
    <source>
        <dbReference type="EMBL" id="SFL18561.1"/>
    </source>
</evidence>
<feature type="domain" description="Beta-lactamase-related" evidence="1">
    <location>
        <begin position="18"/>
        <end position="359"/>
    </location>
</feature>
<evidence type="ECO:0000313" key="3">
    <source>
        <dbReference type="Proteomes" id="UP000199111"/>
    </source>
</evidence>
<organism evidence="2 3">
    <name type="scientific">Streptosporangium canum</name>
    <dbReference type="NCBI Taxonomy" id="324952"/>
    <lineage>
        <taxon>Bacteria</taxon>
        <taxon>Bacillati</taxon>
        <taxon>Actinomycetota</taxon>
        <taxon>Actinomycetes</taxon>
        <taxon>Streptosporangiales</taxon>
        <taxon>Streptosporangiaceae</taxon>
        <taxon>Streptosporangium</taxon>
    </lineage>
</organism>
<dbReference type="SUPFAM" id="SSF56601">
    <property type="entry name" value="beta-lactamase/transpeptidase-like"/>
    <property type="match status" value="1"/>
</dbReference>
<dbReference type="Gene3D" id="3.40.710.10">
    <property type="entry name" value="DD-peptidase/beta-lactamase superfamily"/>
    <property type="match status" value="1"/>
</dbReference>
<sequence>MADLGGTYTSRFARLAEEFAGRLDSNDELGASIAVVHEGELVVDIWGGWMDEARTTPWAEDTITCVWSSTKTVMALAALMLVDRGLLDVREKVATYWPEFAAAGKQDIEVRHLLAHTSGLPAWDQPVTLDDLYDWDRSTARLAAQAPWWEPGTASGYHALSQGHLVGEVLRRITGRSLKEFVAHDIASVLDADFSIGVPRADYGRVADIVPPPPRPVVLTGLDPAGVTFRALTSPAPDAAASRTDGWRAADIGSGNGHTNARALALIQSAVSHGGVARGHRLLSPETIELIFDEQANGIDLVLGAPRRFGVGFGLTMPEVLPYLPESKLCFWGGWGGSIVVNDLDRNLTIAYVMNRMDNANTPGVIGTRQSIAYVTSAFDCVRRGR</sequence>
<dbReference type="GeneID" id="96303800"/>